<organism evidence="1 2">
    <name type="scientific">Populus tomentosa</name>
    <name type="common">Chinese white poplar</name>
    <dbReference type="NCBI Taxonomy" id="118781"/>
    <lineage>
        <taxon>Eukaryota</taxon>
        <taxon>Viridiplantae</taxon>
        <taxon>Streptophyta</taxon>
        <taxon>Embryophyta</taxon>
        <taxon>Tracheophyta</taxon>
        <taxon>Spermatophyta</taxon>
        <taxon>Magnoliopsida</taxon>
        <taxon>eudicotyledons</taxon>
        <taxon>Gunneridae</taxon>
        <taxon>Pentapetalae</taxon>
        <taxon>rosids</taxon>
        <taxon>fabids</taxon>
        <taxon>Malpighiales</taxon>
        <taxon>Salicaceae</taxon>
        <taxon>Saliceae</taxon>
        <taxon>Populus</taxon>
    </lineage>
</organism>
<keyword evidence="2" id="KW-1185">Reference proteome</keyword>
<accession>A0A8X8D5X7</accession>
<protein>
    <recommendedName>
        <fullName evidence="3">Reverse transcriptase Ty1/copia-type domain-containing protein</fullName>
    </recommendedName>
</protein>
<sequence length="245" mass="27595">MGNCASPQYKEKVAGAGLNRTSPAKIVHIDGRLQEFREPIKASNVLSLNPNSFLCSSESMYIDRRLPQVPDDEELQVGQLYFLMPLSKSKTPLSLQELCVLASKANASLAQSDMGSSQKKHYRVWIDVALKFWPVINGAEVVDCPAGVSPLGCKWIYSIKVKFNDNLNKCKARLITLRNNQEYEGLHQMNMKNTFLHGNLKEDVYMRPLANLLSTLTSVVLKLYCFLYGLKQARAWTDLILLILL</sequence>
<dbReference type="Proteomes" id="UP000886885">
    <property type="component" value="Chromosome 4A"/>
</dbReference>
<dbReference type="OrthoDB" id="828890at2759"/>
<dbReference type="Pfam" id="PF14009">
    <property type="entry name" value="PADRE"/>
    <property type="match status" value="1"/>
</dbReference>
<dbReference type="EMBL" id="JAAWWB010000007">
    <property type="protein sequence ID" value="KAG6779484.1"/>
    <property type="molecule type" value="Genomic_DNA"/>
</dbReference>
<dbReference type="AlphaFoldDB" id="A0A8X8D5X7"/>
<evidence type="ECO:0000313" key="1">
    <source>
        <dbReference type="EMBL" id="KAG6779484.1"/>
    </source>
</evidence>
<comment type="caution">
    <text evidence="1">The sequence shown here is derived from an EMBL/GenBank/DDBJ whole genome shotgun (WGS) entry which is preliminary data.</text>
</comment>
<evidence type="ECO:0008006" key="3">
    <source>
        <dbReference type="Google" id="ProtNLM"/>
    </source>
</evidence>
<proteinExistence type="predicted"/>
<gene>
    <name evidence="1" type="ORF">POTOM_015870</name>
</gene>
<reference evidence="1" key="1">
    <citation type="journal article" date="2020" name="bioRxiv">
        <title>Hybrid origin of Populus tomentosa Carr. identified through genome sequencing and phylogenomic analysis.</title>
        <authorList>
            <person name="An X."/>
            <person name="Gao K."/>
            <person name="Chen Z."/>
            <person name="Li J."/>
            <person name="Yang X."/>
            <person name="Yang X."/>
            <person name="Zhou J."/>
            <person name="Guo T."/>
            <person name="Zhao T."/>
            <person name="Huang S."/>
            <person name="Miao D."/>
            <person name="Khan W.U."/>
            <person name="Rao P."/>
            <person name="Ye M."/>
            <person name="Lei B."/>
            <person name="Liao W."/>
            <person name="Wang J."/>
            <person name="Ji L."/>
            <person name="Li Y."/>
            <person name="Guo B."/>
            <person name="Mustafa N.S."/>
            <person name="Li S."/>
            <person name="Yun Q."/>
            <person name="Keller S.R."/>
            <person name="Mao J."/>
            <person name="Zhang R."/>
            <person name="Strauss S.H."/>
        </authorList>
    </citation>
    <scope>NUCLEOTIDE SEQUENCE</scope>
    <source>
        <strain evidence="1">GM15</strain>
        <tissue evidence="1">Leaf</tissue>
    </source>
</reference>
<evidence type="ECO:0000313" key="2">
    <source>
        <dbReference type="Proteomes" id="UP000886885"/>
    </source>
</evidence>
<dbReference type="InterPro" id="IPR025322">
    <property type="entry name" value="PADRE_dom"/>
</dbReference>
<dbReference type="PANTHER" id="PTHR33052">
    <property type="entry name" value="DUF4228 DOMAIN PROTEIN-RELATED"/>
    <property type="match status" value="1"/>
</dbReference>
<name>A0A8X8D5X7_POPTO</name>